<reference evidence="2 3" key="1">
    <citation type="submission" date="2024-01" db="EMBL/GenBank/DDBJ databases">
        <title>Genome insights into Plantactinospora veratri sp. nov.</title>
        <authorList>
            <person name="Wang L."/>
        </authorList>
    </citation>
    <scope>NUCLEOTIDE SEQUENCE [LARGE SCALE GENOMIC DNA]</scope>
    <source>
        <strain evidence="2 3">NEAU-FHS4</strain>
    </source>
</reference>
<organism evidence="2 3">
    <name type="scientific">Plantactinospora veratri</name>
    <dbReference type="NCBI Taxonomy" id="1436122"/>
    <lineage>
        <taxon>Bacteria</taxon>
        <taxon>Bacillati</taxon>
        <taxon>Actinomycetota</taxon>
        <taxon>Actinomycetes</taxon>
        <taxon>Micromonosporales</taxon>
        <taxon>Micromonosporaceae</taxon>
        <taxon>Plantactinospora</taxon>
    </lineage>
</organism>
<dbReference type="RefSeq" id="WP_331207745.1">
    <property type="nucleotide sequence ID" value="NZ_JAZGQL010000007.1"/>
</dbReference>
<evidence type="ECO:0000313" key="3">
    <source>
        <dbReference type="Proteomes" id="UP001339911"/>
    </source>
</evidence>
<feature type="transmembrane region" description="Helical" evidence="1">
    <location>
        <begin position="109"/>
        <end position="130"/>
    </location>
</feature>
<evidence type="ECO:0000313" key="2">
    <source>
        <dbReference type="EMBL" id="MEE6307448.1"/>
    </source>
</evidence>
<proteinExistence type="predicted"/>
<keyword evidence="1" id="KW-1133">Transmembrane helix</keyword>
<feature type="transmembrane region" description="Helical" evidence="1">
    <location>
        <begin position="56"/>
        <end position="75"/>
    </location>
</feature>
<gene>
    <name evidence="2" type="ORF">V1634_11505</name>
</gene>
<sequence length="147" mass="15832">MRLPRSVAGWTIAVFGGLALLLGAVGLVRPEWLLAMLGFEVLAPAERADGDYTRTFVAASSMASFNMGVYYLLAAWTQWRPFFAFTVLFRALTFTVFTVLVLTEVAPGRFLGVALWEGLGAVATAAGLWYDRHRIGNQPVTATGAGG</sequence>
<protein>
    <recommendedName>
        <fullName evidence="4">DUF2127 domain-containing protein</fullName>
    </recommendedName>
</protein>
<keyword evidence="1" id="KW-0812">Transmembrane</keyword>
<evidence type="ECO:0000256" key="1">
    <source>
        <dbReference type="SAM" id="Phobius"/>
    </source>
</evidence>
<evidence type="ECO:0008006" key="4">
    <source>
        <dbReference type="Google" id="ProtNLM"/>
    </source>
</evidence>
<feature type="transmembrane region" description="Helical" evidence="1">
    <location>
        <begin position="82"/>
        <end position="103"/>
    </location>
</feature>
<accession>A0ABU7SBY2</accession>
<dbReference type="Proteomes" id="UP001339911">
    <property type="component" value="Unassembled WGS sequence"/>
</dbReference>
<name>A0ABU7SBY2_9ACTN</name>
<keyword evidence="1" id="KW-0472">Membrane</keyword>
<feature type="transmembrane region" description="Helical" evidence="1">
    <location>
        <begin position="7"/>
        <end position="28"/>
    </location>
</feature>
<keyword evidence="3" id="KW-1185">Reference proteome</keyword>
<dbReference type="EMBL" id="JAZGQL010000007">
    <property type="protein sequence ID" value="MEE6307448.1"/>
    <property type="molecule type" value="Genomic_DNA"/>
</dbReference>
<comment type="caution">
    <text evidence="2">The sequence shown here is derived from an EMBL/GenBank/DDBJ whole genome shotgun (WGS) entry which is preliminary data.</text>
</comment>